<dbReference type="AlphaFoldDB" id="A0A392NK84"/>
<sequence length="45" mass="5232">MVSITVNLSLLFYIDEVWKDKSPSWLSAPYLRERKSDVGLTICQE</sequence>
<reference evidence="1 2" key="1">
    <citation type="journal article" date="2018" name="Front. Plant Sci.">
        <title>Red Clover (Trifolium pratense) and Zigzag Clover (T. medium) - A Picture of Genomic Similarities and Differences.</title>
        <authorList>
            <person name="Dluhosova J."/>
            <person name="Istvanek J."/>
            <person name="Nedelnik J."/>
            <person name="Repkova J."/>
        </authorList>
    </citation>
    <scope>NUCLEOTIDE SEQUENCE [LARGE SCALE GENOMIC DNA]</scope>
    <source>
        <strain evidence="2">cv. 10/8</strain>
        <tissue evidence="1">Leaf</tissue>
    </source>
</reference>
<accession>A0A392NK84</accession>
<dbReference type="EMBL" id="LXQA010041349">
    <property type="protein sequence ID" value="MCH99793.1"/>
    <property type="molecule type" value="Genomic_DNA"/>
</dbReference>
<evidence type="ECO:0000313" key="2">
    <source>
        <dbReference type="Proteomes" id="UP000265520"/>
    </source>
</evidence>
<proteinExistence type="predicted"/>
<name>A0A392NK84_9FABA</name>
<dbReference type="Proteomes" id="UP000265520">
    <property type="component" value="Unassembled WGS sequence"/>
</dbReference>
<feature type="non-terminal residue" evidence="1">
    <location>
        <position position="45"/>
    </location>
</feature>
<organism evidence="1 2">
    <name type="scientific">Trifolium medium</name>
    <dbReference type="NCBI Taxonomy" id="97028"/>
    <lineage>
        <taxon>Eukaryota</taxon>
        <taxon>Viridiplantae</taxon>
        <taxon>Streptophyta</taxon>
        <taxon>Embryophyta</taxon>
        <taxon>Tracheophyta</taxon>
        <taxon>Spermatophyta</taxon>
        <taxon>Magnoliopsida</taxon>
        <taxon>eudicotyledons</taxon>
        <taxon>Gunneridae</taxon>
        <taxon>Pentapetalae</taxon>
        <taxon>rosids</taxon>
        <taxon>fabids</taxon>
        <taxon>Fabales</taxon>
        <taxon>Fabaceae</taxon>
        <taxon>Papilionoideae</taxon>
        <taxon>50 kb inversion clade</taxon>
        <taxon>NPAAA clade</taxon>
        <taxon>Hologalegina</taxon>
        <taxon>IRL clade</taxon>
        <taxon>Trifolieae</taxon>
        <taxon>Trifolium</taxon>
    </lineage>
</organism>
<protein>
    <submittedName>
        <fullName evidence="1">Uncharacterized protein</fullName>
    </submittedName>
</protein>
<comment type="caution">
    <text evidence="1">The sequence shown here is derived from an EMBL/GenBank/DDBJ whole genome shotgun (WGS) entry which is preliminary data.</text>
</comment>
<evidence type="ECO:0000313" key="1">
    <source>
        <dbReference type="EMBL" id="MCH99793.1"/>
    </source>
</evidence>
<keyword evidence="2" id="KW-1185">Reference proteome</keyword>